<gene>
    <name evidence="1" type="ORF">AGRA3207_000215</name>
</gene>
<accession>A0ABX8QM48</accession>
<dbReference type="EMBL" id="CP059572">
    <property type="protein sequence ID" value="QXJ19652.1"/>
    <property type="molecule type" value="Genomic_DNA"/>
</dbReference>
<organism evidence="1 2">
    <name type="scientific">Actinomadura graeca</name>
    <dbReference type="NCBI Taxonomy" id="2750812"/>
    <lineage>
        <taxon>Bacteria</taxon>
        <taxon>Bacillati</taxon>
        <taxon>Actinomycetota</taxon>
        <taxon>Actinomycetes</taxon>
        <taxon>Streptosporangiales</taxon>
        <taxon>Thermomonosporaceae</taxon>
        <taxon>Actinomadura</taxon>
    </lineage>
</organism>
<dbReference type="Proteomes" id="UP001049518">
    <property type="component" value="Chromosome"/>
</dbReference>
<keyword evidence="2" id="KW-1185">Reference proteome</keyword>
<name>A0ABX8QM48_9ACTN</name>
<sequence>MSAARDKGTRAESTVVHYLRDYFRPWLPDVAARIGRHPLNGAVDLGDIRGVPCTVLQVKNTRRLDLAAAVDAARLQAANAEDDLYAAWIKRRGTTDPGRWYFATDGEIGARLLHCYVLHHVGRCGDGV</sequence>
<protein>
    <recommendedName>
        <fullName evidence="3">Holliday junction resolvase</fullName>
    </recommendedName>
</protein>
<dbReference type="RefSeq" id="WP_231332668.1">
    <property type="nucleotide sequence ID" value="NZ_CP059572.1"/>
</dbReference>
<evidence type="ECO:0008006" key="3">
    <source>
        <dbReference type="Google" id="ProtNLM"/>
    </source>
</evidence>
<reference evidence="1" key="1">
    <citation type="submission" date="2020-07" db="EMBL/GenBank/DDBJ databases">
        <authorList>
            <person name="Tarantini F.S."/>
            <person name="Hong K.W."/>
            <person name="Chan K.G."/>
        </authorList>
    </citation>
    <scope>NUCLEOTIDE SEQUENCE</scope>
    <source>
        <strain evidence="1">32-07</strain>
    </source>
</reference>
<proteinExistence type="predicted"/>
<evidence type="ECO:0000313" key="1">
    <source>
        <dbReference type="EMBL" id="QXJ19652.1"/>
    </source>
</evidence>
<evidence type="ECO:0000313" key="2">
    <source>
        <dbReference type="Proteomes" id="UP001049518"/>
    </source>
</evidence>